<dbReference type="RefSeq" id="XP_001212907.1">
    <property type="nucleotide sequence ID" value="XM_001212907.1"/>
</dbReference>
<dbReference type="AlphaFoldDB" id="Q0CRF5"/>
<dbReference type="HOGENOM" id="CLU_2084382_0_0_1"/>
<evidence type="ECO:0000256" key="1">
    <source>
        <dbReference type="SAM" id="SignalP"/>
    </source>
</evidence>
<keyword evidence="1" id="KW-0732">Signal</keyword>
<feature type="signal peptide" evidence="1">
    <location>
        <begin position="1"/>
        <end position="16"/>
    </location>
</feature>
<protein>
    <recommendedName>
        <fullName evidence="4">Secreted protein</fullName>
    </recommendedName>
</protein>
<reference evidence="3" key="1">
    <citation type="submission" date="2005-09" db="EMBL/GenBank/DDBJ databases">
        <title>Annotation of the Aspergillus terreus NIH2624 genome.</title>
        <authorList>
            <person name="Birren B.W."/>
            <person name="Lander E.S."/>
            <person name="Galagan J.E."/>
            <person name="Nusbaum C."/>
            <person name="Devon K."/>
            <person name="Henn M."/>
            <person name="Ma L.-J."/>
            <person name="Jaffe D.B."/>
            <person name="Butler J."/>
            <person name="Alvarez P."/>
            <person name="Gnerre S."/>
            <person name="Grabherr M."/>
            <person name="Kleber M."/>
            <person name="Mauceli E.W."/>
            <person name="Brockman W."/>
            <person name="Rounsley S."/>
            <person name="Young S.K."/>
            <person name="LaButti K."/>
            <person name="Pushparaj V."/>
            <person name="DeCaprio D."/>
            <person name="Crawford M."/>
            <person name="Koehrsen M."/>
            <person name="Engels R."/>
            <person name="Montgomery P."/>
            <person name="Pearson M."/>
            <person name="Howarth C."/>
            <person name="Larson L."/>
            <person name="Luoma S."/>
            <person name="White J."/>
            <person name="Alvarado L."/>
            <person name="Kodira C.D."/>
            <person name="Zeng Q."/>
            <person name="Oleary S."/>
            <person name="Yandava C."/>
            <person name="Denning D.W."/>
            <person name="Nierman W.C."/>
            <person name="Milne T."/>
            <person name="Madden K."/>
        </authorList>
    </citation>
    <scope>NUCLEOTIDE SEQUENCE [LARGE SCALE GENOMIC DNA]</scope>
    <source>
        <strain evidence="3">NIH 2624 / FGSC A1156</strain>
    </source>
</reference>
<evidence type="ECO:0000313" key="3">
    <source>
        <dbReference type="Proteomes" id="UP000007963"/>
    </source>
</evidence>
<name>Q0CRF5_ASPTN</name>
<accession>Q0CRF5</accession>
<dbReference type="Proteomes" id="UP000007963">
    <property type="component" value="Unassembled WGS sequence"/>
</dbReference>
<dbReference type="VEuPathDB" id="FungiDB:ATEG_03729"/>
<evidence type="ECO:0008006" key="4">
    <source>
        <dbReference type="Google" id="ProtNLM"/>
    </source>
</evidence>
<dbReference type="EMBL" id="CH476598">
    <property type="protein sequence ID" value="EAU35531.1"/>
    <property type="molecule type" value="Genomic_DNA"/>
</dbReference>
<organism evidence="2 3">
    <name type="scientific">Aspergillus terreus (strain NIH 2624 / FGSC A1156)</name>
    <dbReference type="NCBI Taxonomy" id="341663"/>
    <lineage>
        <taxon>Eukaryota</taxon>
        <taxon>Fungi</taxon>
        <taxon>Dikarya</taxon>
        <taxon>Ascomycota</taxon>
        <taxon>Pezizomycotina</taxon>
        <taxon>Eurotiomycetes</taxon>
        <taxon>Eurotiomycetidae</taxon>
        <taxon>Eurotiales</taxon>
        <taxon>Aspergillaceae</taxon>
        <taxon>Aspergillus</taxon>
        <taxon>Aspergillus subgen. Circumdati</taxon>
    </lineage>
</organism>
<feature type="chain" id="PRO_5004170383" description="Secreted protein" evidence="1">
    <location>
        <begin position="17"/>
        <end position="117"/>
    </location>
</feature>
<gene>
    <name evidence="2" type="ORF">ATEG_03729</name>
</gene>
<sequence length="117" mass="12454">MGVCALALLYLALGLAFSLLAWFGSVRKSCFGPKKATRDGMLGAGQVPRGHVAGCSIEKDTRAPGFSTPFTSGTPNNRSCGTADRVRCQGSRMLRTGRRNVIERVDTVAAGRMYLAD</sequence>
<evidence type="ECO:0000313" key="2">
    <source>
        <dbReference type="EMBL" id="EAU35531.1"/>
    </source>
</evidence>
<proteinExistence type="predicted"/>
<dbReference type="GeneID" id="4318657"/>